<dbReference type="InterPro" id="IPR002123">
    <property type="entry name" value="Plipid/glycerol_acylTrfase"/>
</dbReference>
<dbReference type="EMBL" id="JABAYA010000052">
    <property type="protein sequence ID" value="KAF7727661.1"/>
    <property type="molecule type" value="Genomic_DNA"/>
</dbReference>
<dbReference type="OrthoDB" id="429813at2759"/>
<feature type="compositionally biased region" description="Polar residues" evidence="2">
    <location>
        <begin position="1"/>
        <end position="31"/>
    </location>
</feature>
<evidence type="ECO:0000256" key="2">
    <source>
        <dbReference type="SAM" id="MobiDB-lite"/>
    </source>
</evidence>
<feature type="region of interest" description="Disordered" evidence="2">
    <location>
        <begin position="551"/>
        <end position="572"/>
    </location>
</feature>
<feature type="domain" description="Phospholipid/glycerol acyltransferase" evidence="3">
    <location>
        <begin position="846"/>
        <end position="964"/>
    </location>
</feature>
<accession>A0A8H7EQI8</accession>
<organism evidence="6 7">
    <name type="scientific">Apophysomyces ossiformis</name>
    <dbReference type="NCBI Taxonomy" id="679940"/>
    <lineage>
        <taxon>Eukaryota</taxon>
        <taxon>Fungi</taxon>
        <taxon>Fungi incertae sedis</taxon>
        <taxon>Mucoromycota</taxon>
        <taxon>Mucoromycotina</taxon>
        <taxon>Mucoromycetes</taxon>
        <taxon>Mucorales</taxon>
        <taxon>Mucorineae</taxon>
        <taxon>Mucoraceae</taxon>
        <taxon>Apophysomyces</taxon>
    </lineage>
</organism>
<dbReference type="Proteomes" id="UP000605846">
    <property type="component" value="Unassembled WGS sequence"/>
</dbReference>
<feature type="region of interest" description="Disordered" evidence="2">
    <location>
        <begin position="980"/>
        <end position="1012"/>
    </location>
</feature>
<evidence type="ECO:0000259" key="5">
    <source>
        <dbReference type="Pfam" id="PF19277"/>
    </source>
</evidence>
<dbReference type="GO" id="GO:0004366">
    <property type="term" value="F:glycerol-3-phosphate O-acyltransferase activity"/>
    <property type="evidence" value="ECO:0007669"/>
    <property type="project" value="TreeGrafter"/>
</dbReference>
<dbReference type="SUPFAM" id="SSF51735">
    <property type="entry name" value="NAD(P)-binding Rossmann-fold domains"/>
    <property type="match status" value="1"/>
</dbReference>
<feature type="compositionally biased region" description="Polar residues" evidence="2">
    <location>
        <begin position="450"/>
        <end position="459"/>
    </location>
</feature>
<dbReference type="Pfam" id="PF07993">
    <property type="entry name" value="NAD_binding_4"/>
    <property type="match status" value="1"/>
</dbReference>
<dbReference type="Pfam" id="PF19277">
    <property type="entry name" value="GPAT_C"/>
    <property type="match status" value="1"/>
</dbReference>
<dbReference type="Pfam" id="PF01553">
    <property type="entry name" value="Acyltransferase"/>
    <property type="match status" value="1"/>
</dbReference>
<dbReference type="GO" id="GO:0031966">
    <property type="term" value="C:mitochondrial membrane"/>
    <property type="evidence" value="ECO:0007669"/>
    <property type="project" value="TreeGrafter"/>
</dbReference>
<feature type="region of interest" description="Disordered" evidence="2">
    <location>
        <begin position="55"/>
        <end position="86"/>
    </location>
</feature>
<name>A0A8H7EQI8_9FUNG</name>
<dbReference type="GO" id="GO:0008654">
    <property type="term" value="P:phospholipid biosynthetic process"/>
    <property type="evidence" value="ECO:0007669"/>
    <property type="project" value="TreeGrafter"/>
</dbReference>
<dbReference type="InterPro" id="IPR036291">
    <property type="entry name" value="NAD(P)-bd_dom_sf"/>
</dbReference>
<dbReference type="InterPro" id="IPR045520">
    <property type="entry name" value="GPAT/DHAPAT_C"/>
</dbReference>
<feature type="compositionally biased region" description="Low complexity" evidence="2">
    <location>
        <begin position="460"/>
        <end position="472"/>
    </location>
</feature>
<comment type="subcellular location">
    <subcellularLocation>
        <location evidence="1">Endomembrane system</location>
        <topology evidence="1">Peripheral membrane protein</topology>
    </subcellularLocation>
</comment>
<feature type="compositionally biased region" description="Low complexity" evidence="2">
    <location>
        <begin position="980"/>
        <end position="1006"/>
    </location>
</feature>
<dbReference type="GO" id="GO:0006631">
    <property type="term" value="P:fatty acid metabolic process"/>
    <property type="evidence" value="ECO:0007669"/>
    <property type="project" value="TreeGrafter"/>
</dbReference>
<feature type="region of interest" description="Disordered" evidence="2">
    <location>
        <begin position="432"/>
        <end position="472"/>
    </location>
</feature>
<keyword evidence="7" id="KW-1185">Reference proteome</keyword>
<evidence type="ECO:0000313" key="6">
    <source>
        <dbReference type="EMBL" id="KAF7727661.1"/>
    </source>
</evidence>
<feature type="domain" description="Thioester reductase (TE)" evidence="4">
    <location>
        <begin position="112"/>
        <end position="405"/>
    </location>
</feature>
<protein>
    <submittedName>
        <fullName evidence="6">Cyclin-dependent kinase inhibitor far1</fullName>
    </submittedName>
</protein>
<evidence type="ECO:0000259" key="3">
    <source>
        <dbReference type="Pfam" id="PF01553"/>
    </source>
</evidence>
<feature type="compositionally biased region" description="Polar residues" evidence="2">
    <location>
        <begin position="551"/>
        <end position="561"/>
    </location>
</feature>
<sequence>MAQVPTISITNPDLESEDLNMNSPVTSNAPDSPTVFDVVKDMEDLENEIPPVVICDEPSTYSDGDEERKANSHSVEPDIDGITGEDEKRSMEDAQPCPLQLQDFYQNKSVLITGATGSIGKAVLWKLMASLHHEIHKIYLLIRPGSVHRKTATSVVRFQEEILSNKAFVNLRRSMGVSRFDNFVNEKVHVLNGDLTHSRLALSANDYEALTEHVNIIFNCSGTVDGHERLDFAVKTNVSGTMNLVHLANDCESMAAFVQLSPLQVHHTGASTFLEDRLYPMPTEGPVAIYQRILDSDHEEIPIIAEQLRTHYPNTYLFSKSLAEHLLVKEVEKKRASASPQYPIAIMRVGPVGPSVSEPLIGWADGVNGVNGLILLTGRGTRAIQPAHGETMADVVPVDFVVRMILGCVTTISTPATQDFMLPYADDTFDTVPNTETPTADHSSAVRDSGASSTDTFTYRSSGASRTSSKTSAQLDPVSTFPYIYHVSMSKTGSVPWKVAYNAIRLYWTRATGVNLPTAQTYFATSSSNATQGLSRARTVMNTLRSAASSYMGSNQTSAPAENTARMSGKRNSHRLSRCMDKAIKLAPTVKGSMASGALLVMDNNTDGLKEFLQSDQDFGPHYLVPEETPVEFWINYFINASYGMHYFVGMESDLRLPTPVSGWSCALQLYGQDVALVIDRQVNSIAFSADQISKRTTRMVRQIKDILMNTSATAARQSSKMDEEWLTDLDDSLDDWCQDEGIANADKEKRIILGKWRRKVGSNDEAVKVVVLNDKRVNQAIHQITQNAGVSKQTAVNEAIKILMRMSERTQLAFVWFSGSFLKSLFDDMFENVRIREETLRYIRDSTAGKRVVYVPVSRSILDPLLIWYIAIRYQLPVPALACDEAFAQLGPISDIYRLTGAYYVKRDKSKRSPLNSAVMAAYTQVLLREHGALCMSLEKFRSRTGKYEEIYDDGLIDMVIEATLQSNQARSYSVSKIISSESSPPTSPSSPISPSSVTSPTNSIDSKHSFPNKAHKDVVIVPINITYENVPELPYLIDEVLDQQPNQRYQQTLQTPIEGVVRPSEAMDKRNRLLEGADGLRKCGRALFGVGRLISVQDTATDYYKTNSNATEAGLVQKITKQIHESQSKAFIVSPISLVSAIVLYGRGTGGVCLGKIKDLMEWLRQESIIRGYQVDWQDGEDLDAIIFYAFKLLDESKNLIIEGKEVNDDTNIRVNDHADNVMTLSYYANQIIDLFLLDAFFAVVYLSFTEEIISEDEFTDRFHFLVQMLEREFVLSWDINEKLNTVITAYENRKVISKKKGNGSTSQLALTANMESNPLRYEQLVFLASLVYPTIDSYWITSCSLSALEVVPMLPRRIVPLLAQWIATHLITGRRTIYREVLSTESSRTAVEVFMMLGFLTEIQAKEKLSPDAQILLHELDIPTTETLIELSGQNSDGGKTPVSPIDPEGMMKALMAQIQMNRANSNMADLCQQIDSYRLGAASQRESFQNAQVFQKCLKQIRGIFQTSTSLAKKRRIQLSDEEDGLVQLVYALRTNSAYGNDRTAQGRALRRISEAYNLK</sequence>
<dbReference type="InterPro" id="IPR022284">
    <property type="entry name" value="GPAT/DHAPAT"/>
</dbReference>
<evidence type="ECO:0000256" key="1">
    <source>
        <dbReference type="ARBA" id="ARBA00004184"/>
    </source>
</evidence>
<feature type="compositionally biased region" description="Polar residues" evidence="2">
    <location>
        <begin position="432"/>
        <end position="442"/>
    </location>
</feature>
<evidence type="ECO:0000313" key="7">
    <source>
        <dbReference type="Proteomes" id="UP000605846"/>
    </source>
</evidence>
<dbReference type="Gene3D" id="3.40.50.720">
    <property type="entry name" value="NAD(P)-binding Rossmann-like Domain"/>
    <property type="match status" value="1"/>
</dbReference>
<dbReference type="InterPro" id="IPR013120">
    <property type="entry name" value="FAR_NAD-bd"/>
</dbReference>
<feature type="domain" description="GPAT/DHAPAT C-terminal" evidence="5">
    <location>
        <begin position="1085"/>
        <end position="1404"/>
    </location>
</feature>
<dbReference type="PANTHER" id="PTHR12563:SF17">
    <property type="entry name" value="DIHYDROXYACETONE PHOSPHATE ACYLTRANSFERASE"/>
    <property type="match status" value="1"/>
</dbReference>
<reference evidence="6" key="1">
    <citation type="submission" date="2020-01" db="EMBL/GenBank/DDBJ databases">
        <title>Genome Sequencing of Three Apophysomyces-Like Fungal Strains Confirms a Novel Fungal Genus in the Mucoromycota with divergent Burkholderia-like Endosymbiotic Bacteria.</title>
        <authorList>
            <person name="Stajich J.E."/>
            <person name="Macias A.M."/>
            <person name="Carter-House D."/>
            <person name="Lovett B."/>
            <person name="Kasson L.R."/>
            <person name="Berry K."/>
            <person name="Grigoriev I."/>
            <person name="Chang Y."/>
            <person name="Spatafora J."/>
            <person name="Kasson M.T."/>
        </authorList>
    </citation>
    <scope>NUCLEOTIDE SEQUENCE</scope>
    <source>
        <strain evidence="6">NRRL A-21654</strain>
    </source>
</reference>
<gene>
    <name evidence="6" type="primary">FAR1_2</name>
    <name evidence="6" type="ORF">EC973_007319</name>
</gene>
<dbReference type="GO" id="GO:0006072">
    <property type="term" value="P:glycerol-3-phosphate metabolic process"/>
    <property type="evidence" value="ECO:0007669"/>
    <property type="project" value="TreeGrafter"/>
</dbReference>
<feature type="region of interest" description="Disordered" evidence="2">
    <location>
        <begin position="1"/>
        <end position="35"/>
    </location>
</feature>
<dbReference type="GO" id="GO:0012505">
    <property type="term" value="C:endomembrane system"/>
    <property type="evidence" value="ECO:0007669"/>
    <property type="project" value="UniProtKB-SubCell"/>
</dbReference>
<proteinExistence type="predicted"/>
<dbReference type="GO" id="GO:0019432">
    <property type="term" value="P:triglyceride biosynthetic process"/>
    <property type="evidence" value="ECO:0007669"/>
    <property type="project" value="TreeGrafter"/>
</dbReference>
<comment type="caution">
    <text evidence="6">The sequence shown here is derived from an EMBL/GenBank/DDBJ whole genome shotgun (WGS) entry which is preliminary data.</text>
</comment>
<dbReference type="PANTHER" id="PTHR12563">
    <property type="entry name" value="GLYCEROL-3-PHOSPHATE ACYLTRANSFERASE"/>
    <property type="match status" value="1"/>
</dbReference>
<evidence type="ECO:0000259" key="4">
    <source>
        <dbReference type="Pfam" id="PF07993"/>
    </source>
</evidence>